<dbReference type="PANTHER" id="PTHR34210">
    <property type="entry name" value="OS01G0252900 PROTEIN"/>
    <property type="match status" value="1"/>
</dbReference>
<name>I3T8Z1_LOTJA</name>
<feature type="compositionally biased region" description="Polar residues" evidence="1">
    <location>
        <begin position="81"/>
        <end position="91"/>
    </location>
</feature>
<dbReference type="PANTHER" id="PTHR34210:SF1">
    <property type="entry name" value="OS03G0274700 PROTEIN"/>
    <property type="match status" value="1"/>
</dbReference>
<proteinExistence type="evidence at transcript level"/>
<dbReference type="EMBL" id="BT149189">
    <property type="protein sequence ID" value="AFK48983.1"/>
    <property type="molecule type" value="mRNA"/>
</dbReference>
<accession>I3T8Z1</accession>
<feature type="compositionally biased region" description="Basic and acidic residues" evidence="1">
    <location>
        <begin position="38"/>
        <end position="48"/>
    </location>
</feature>
<feature type="region of interest" description="Disordered" evidence="1">
    <location>
        <begin position="187"/>
        <end position="223"/>
    </location>
</feature>
<dbReference type="AlphaFoldDB" id="I3T8Z1"/>
<feature type="region of interest" description="Disordered" evidence="1">
    <location>
        <begin position="1"/>
        <end position="99"/>
    </location>
</feature>
<protein>
    <submittedName>
        <fullName evidence="2">Uncharacterized protein</fullName>
    </submittedName>
</protein>
<organism evidence="2">
    <name type="scientific">Lotus japonicus</name>
    <name type="common">Lotus corniculatus var. japonicus</name>
    <dbReference type="NCBI Taxonomy" id="34305"/>
    <lineage>
        <taxon>Eukaryota</taxon>
        <taxon>Viridiplantae</taxon>
        <taxon>Streptophyta</taxon>
        <taxon>Embryophyta</taxon>
        <taxon>Tracheophyta</taxon>
        <taxon>Spermatophyta</taxon>
        <taxon>Magnoliopsida</taxon>
        <taxon>eudicotyledons</taxon>
        <taxon>Gunneridae</taxon>
        <taxon>Pentapetalae</taxon>
        <taxon>rosids</taxon>
        <taxon>fabids</taxon>
        <taxon>Fabales</taxon>
        <taxon>Fabaceae</taxon>
        <taxon>Papilionoideae</taxon>
        <taxon>50 kb inversion clade</taxon>
        <taxon>NPAAA clade</taxon>
        <taxon>Hologalegina</taxon>
        <taxon>robinioid clade</taxon>
        <taxon>Loteae</taxon>
        <taxon>Lotus</taxon>
    </lineage>
</organism>
<feature type="compositionally biased region" description="Basic and acidic residues" evidence="1">
    <location>
        <begin position="18"/>
        <end position="29"/>
    </location>
</feature>
<feature type="region of interest" description="Disordered" evidence="1">
    <location>
        <begin position="235"/>
        <end position="262"/>
    </location>
</feature>
<sequence>MHHMAGQRAETKSGSFEGRLEAFTPERENPYANSKPEGQWRWEVDESKMSNSMTSRVYNEGQGGDASRSYYQGQRPDPKLNLQNRSNSESRSQAHEEDMDVGYEGAHLSQTFEGLEKNFHDDIMKLTKEQDDAEDAEHARHREKINAINTQYEEKLAALRARHSNRRADFLQRESNVRQQQYEQIIRDPYPSSGMPPREPHGYSNVDVSPAGGEVQRGYSADHFDPYRERARFLASGRDQGFETRGPYPGGRVYDTGSRYYN</sequence>
<evidence type="ECO:0000256" key="1">
    <source>
        <dbReference type="SAM" id="MobiDB-lite"/>
    </source>
</evidence>
<evidence type="ECO:0000313" key="2">
    <source>
        <dbReference type="EMBL" id="AFK48983.1"/>
    </source>
</evidence>
<reference evidence="2" key="1">
    <citation type="submission" date="2012-05" db="EMBL/GenBank/DDBJ databases">
        <authorList>
            <person name="Krishnakumar V."/>
            <person name="Cheung F."/>
            <person name="Xiao Y."/>
            <person name="Chan A."/>
            <person name="Moskal W.A."/>
            <person name="Town C.D."/>
        </authorList>
    </citation>
    <scope>NUCLEOTIDE SEQUENCE</scope>
</reference>